<evidence type="ECO:0000313" key="5">
    <source>
        <dbReference type="WBParaSite" id="TASK_0000457601-mRNA-1"/>
    </source>
</evidence>
<feature type="region of interest" description="Disordered" evidence="2">
    <location>
        <begin position="378"/>
        <end position="467"/>
    </location>
</feature>
<dbReference type="Proteomes" id="UP000282613">
    <property type="component" value="Unassembled WGS sequence"/>
</dbReference>
<feature type="region of interest" description="Disordered" evidence="2">
    <location>
        <begin position="221"/>
        <end position="260"/>
    </location>
</feature>
<dbReference type="EMBL" id="UYRS01018358">
    <property type="protein sequence ID" value="VDK33667.1"/>
    <property type="molecule type" value="Genomic_DNA"/>
</dbReference>
<keyword evidence="4" id="KW-1185">Reference proteome</keyword>
<feature type="coiled-coil region" evidence="1">
    <location>
        <begin position="674"/>
        <end position="708"/>
    </location>
</feature>
<reference evidence="5" key="1">
    <citation type="submission" date="2017-02" db="UniProtKB">
        <authorList>
            <consortium name="WormBaseParasite"/>
        </authorList>
    </citation>
    <scope>IDENTIFICATION</scope>
</reference>
<dbReference type="OrthoDB" id="10255048at2759"/>
<dbReference type="AlphaFoldDB" id="A0A0R3W3Q5"/>
<evidence type="ECO:0000256" key="1">
    <source>
        <dbReference type="SAM" id="Coils"/>
    </source>
</evidence>
<feature type="compositionally biased region" description="Polar residues" evidence="2">
    <location>
        <begin position="222"/>
        <end position="241"/>
    </location>
</feature>
<feature type="region of interest" description="Disordered" evidence="2">
    <location>
        <begin position="750"/>
        <end position="788"/>
    </location>
</feature>
<gene>
    <name evidence="3" type="ORF">TASK_LOCUS4577</name>
</gene>
<evidence type="ECO:0000256" key="2">
    <source>
        <dbReference type="SAM" id="MobiDB-lite"/>
    </source>
</evidence>
<feature type="compositionally biased region" description="Polar residues" evidence="2">
    <location>
        <begin position="396"/>
        <end position="405"/>
    </location>
</feature>
<evidence type="ECO:0000313" key="4">
    <source>
        <dbReference type="Proteomes" id="UP000282613"/>
    </source>
</evidence>
<proteinExistence type="predicted"/>
<sequence length="788" mass="86843">MMNESQKLTQLTSEEIDRLLSDSSLSLPSADDSAVARTPWIAPKSTFNEEDLALLDETGMLEQPSSVHDHPRSLTQKRSSLSKLVHGWTTLMGHPIAGSISSQLSASPQSVSIFSPLLTQSSKLLTGVVSSFLSPWAAASRQIAEASEHGFDDVGLVQDRPCEDSLINAFEKVGITDSFSGRDDVFFSPNRDRDETKSARNASISSLPTVRLRSAMMEDTQCGPNAESSVYSDAISAQPSPMRSAPETTRRSIPPSSQRLSTHLFGDPGAVSSSHLELQSEVESFPLSESGRCTSRLVNVDSTPSVSLSKTIAEEDASKITRNLHLGPDISPKREVFRRKILSAQSKISEDTVAYLTPSHEASKNFTVDVFSRKLERTTSTNSADVHREGPEHPATNLTPRSTSKPRVPCSPFPMMISMLNDDEEWNRTRKSADRSSVPISSRRKSKSVADRRKEKSEDDVPRPSAELCQESSKQCEMAVFVQLSPHLSSDICSPTSGSVNVESATLRSHCPIPSCSSAEPLSAVYGMSQPPLCEAANSIAFTDSEQEDKENVSPHASATVTRRCATHRIPVLSVATAPVPAPRHSAHKAKNKLSLPTDRREVAKAKAQLHREIKTLKAKEATWRLVLSKYETAFEEALDQRSQLYFATASARAQASNEVSETRRQAATLYNAVLDSQRRHERMRETIEKAEANQNEWLKRVEALRTKHAHQSEKGVTYQKYCLGKIQRRASALENQEATTTEMEKELSKLRVHSKQMEMKQRSLEAELRQKVSPVTPGGLPQPPLPN</sequence>
<keyword evidence="1" id="KW-0175">Coiled coil</keyword>
<accession>A0A0R3W3Q5</accession>
<protein>
    <submittedName>
        <fullName evidence="5">TACC_C domain-containing protein</fullName>
    </submittedName>
</protein>
<name>A0A0R3W3Q5_TAEAS</name>
<dbReference type="STRING" id="60517.A0A0R3W3Q5"/>
<reference evidence="3 4" key="2">
    <citation type="submission" date="2018-11" db="EMBL/GenBank/DDBJ databases">
        <authorList>
            <consortium name="Pathogen Informatics"/>
        </authorList>
    </citation>
    <scope>NUCLEOTIDE SEQUENCE [LARGE SCALE GENOMIC DNA]</scope>
</reference>
<feature type="compositionally biased region" description="Basic and acidic residues" evidence="2">
    <location>
        <begin position="750"/>
        <end position="771"/>
    </location>
</feature>
<feature type="compositionally biased region" description="Basic and acidic residues" evidence="2">
    <location>
        <begin position="448"/>
        <end position="462"/>
    </location>
</feature>
<organism evidence="5">
    <name type="scientific">Taenia asiatica</name>
    <name type="common">Asian tapeworm</name>
    <dbReference type="NCBI Taxonomy" id="60517"/>
    <lineage>
        <taxon>Eukaryota</taxon>
        <taxon>Metazoa</taxon>
        <taxon>Spiralia</taxon>
        <taxon>Lophotrochozoa</taxon>
        <taxon>Platyhelminthes</taxon>
        <taxon>Cestoda</taxon>
        <taxon>Eucestoda</taxon>
        <taxon>Cyclophyllidea</taxon>
        <taxon>Taeniidae</taxon>
        <taxon>Taenia</taxon>
    </lineage>
</organism>
<dbReference type="WBParaSite" id="TASK_0000457601-mRNA-1">
    <property type="protein sequence ID" value="TASK_0000457601-mRNA-1"/>
    <property type="gene ID" value="TASK_0000457601"/>
</dbReference>
<evidence type="ECO:0000313" key="3">
    <source>
        <dbReference type="EMBL" id="VDK33667.1"/>
    </source>
</evidence>